<dbReference type="InterPro" id="IPR029063">
    <property type="entry name" value="SAM-dependent_MTases_sf"/>
</dbReference>
<dbReference type="InterPro" id="IPR001678">
    <property type="entry name" value="MeTrfase_RsmB-F_NOP2_dom"/>
</dbReference>
<dbReference type="Proteomes" id="UP000334019">
    <property type="component" value="Chromosome"/>
</dbReference>
<keyword evidence="5 6" id="KW-0694">RNA-binding</keyword>
<dbReference type="CDD" id="cd02440">
    <property type="entry name" value="AdoMet_MTases"/>
    <property type="match status" value="1"/>
</dbReference>
<feature type="binding site" evidence="6">
    <location>
        <position position="292"/>
    </location>
    <ligand>
        <name>S-adenosyl-L-methionine</name>
        <dbReference type="ChEBI" id="CHEBI:59789"/>
    </ligand>
</feature>
<organism evidence="9 10">
    <name type="scientific">Actinomarinicola tropica</name>
    <dbReference type="NCBI Taxonomy" id="2789776"/>
    <lineage>
        <taxon>Bacteria</taxon>
        <taxon>Bacillati</taxon>
        <taxon>Actinomycetota</taxon>
        <taxon>Acidimicrobiia</taxon>
        <taxon>Acidimicrobiales</taxon>
        <taxon>Iamiaceae</taxon>
        <taxon>Actinomarinicola</taxon>
    </lineage>
</organism>
<dbReference type="InterPro" id="IPR006027">
    <property type="entry name" value="NusB_RsmB_TIM44"/>
</dbReference>
<dbReference type="InterPro" id="IPR018314">
    <property type="entry name" value="RsmB/NOL1/NOP2-like_CS"/>
</dbReference>
<comment type="similarity">
    <text evidence="1 6">Belongs to the class I-like SAM-binding methyltransferase superfamily. RsmB/NOP family.</text>
</comment>
<feature type="compositionally biased region" description="Basic residues" evidence="7">
    <location>
        <begin position="26"/>
        <end position="42"/>
    </location>
</feature>
<dbReference type="PRINTS" id="PR02008">
    <property type="entry name" value="RCMTFAMILY"/>
</dbReference>
<sequence>MDDVPRAAPEGAPDGAGPRRAGAGPRPHRRTPRRCGRRRARAGRGAARGEGPPGGVRLGQRGAAHPRRPTRRVSAPGVAVRRAAIDALVRIDRDDAYANLVLPSVLDGAELDERDRHLVTELVYGSTRRRRSLDWLYAPFVHRELDPEVRAALRVGTYQLHLTDVPDHAAVSATVGAVGGRVRGFVNAVLRKVAAVDVTWPDDATRLSYPDWILDRLRGDLGEEDALASLEAMNEPAVTHRREDGYVQDLASQWVVELCDAQPGERVADLCAAPGGKSTGLARSGATVVAGDLRPSRVALVAANAERTGAAGVHALVADAAAPPFPDQTFDRVLVDAPCTGLGVLRRRADARWRGGPEDVERLAELQRRIVDAAVPLVRPGGLLVYSVCTLTAAETLGVDAHLAAAWPQLEPLPAPPEPWRPWGRGGLLLPQAAGADGMMILRLRRPA</sequence>
<keyword evidence="4 6" id="KW-0949">S-adenosyl-L-methionine</keyword>
<dbReference type="EMBL" id="CP045851">
    <property type="protein sequence ID" value="QGG95193.1"/>
    <property type="molecule type" value="Genomic_DNA"/>
</dbReference>
<accession>A0A5Q2RHE9</accession>
<feature type="binding site" evidence="6">
    <location>
        <position position="319"/>
    </location>
    <ligand>
        <name>S-adenosyl-L-methionine</name>
        <dbReference type="ChEBI" id="CHEBI:59789"/>
    </ligand>
</feature>
<evidence type="ECO:0000313" key="9">
    <source>
        <dbReference type="EMBL" id="QGG95193.1"/>
    </source>
</evidence>
<gene>
    <name evidence="9" type="ORF">GH723_08820</name>
</gene>
<feature type="compositionally biased region" description="Gly residues" evidence="7">
    <location>
        <begin position="46"/>
        <end position="57"/>
    </location>
</feature>
<dbReference type="PANTHER" id="PTHR22807">
    <property type="entry name" value="NOP2 YEAST -RELATED NOL1/NOP2/FMU SUN DOMAIN-CONTAINING"/>
    <property type="match status" value="1"/>
</dbReference>
<feature type="binding site" evidence="6">
    <location>
        <begin position="271"/>
        <end position="277"/>
    </location>
    <ligand>
        <name>S-adenosyl-L-methionine</name>
        <dbReference type="ChEBI" id="CHEBI:59789"/>
    </ligand>
</feature>
<dbReference type="GO" id="GO:0003723">
    <property type="term" value="F:RNA binding"/>
    <property type="evidence" value="ECO:0007669"/>
    <property type="project" value="UniProtKB-UniRule"/>
</dbReference>
<feature type="binding site" evidence="6">
    <location>
        <position position="336"/>
    </location>
    <ligand>
        <name>S-adenosyl-L-methionine</name>
        <dbReference type="ChEBI" id="CHEBI:59789"/>
    </ligand>
</feature>
<keyword evidence="10" id="KW-1185">Reference proteome</keyword>
<dbReference type="InterPro" id="IPR035926">
    <property type="entry name" value="NusB-like_sf"/>
</dbReference>
<dbReference type="GO" id="GO:0008173">
    <property type="term" value="F:RNA methyltransferase activity"/>
    <property type="evidence" value="ECO:0007669"/>
    <property type="project" value="InterPro"/>
</dbReference>
<evidence type="ECO:0000256" key="3">
    <source>
        <dbReference type="ARBA" id="ARBA00022679"/>
    </source>
</evidence>
<evidence type="ECO:0000256" key="7">
    <source>
        <dbReference type="SAM" id="MobiDB-lite"/>
    </source>
</evidence>
<name>A0A5Q2RHE9_9ACTN</name>
<feature type="compositionally biased region" description="Low complexity" evidence="7">
    <location>
        <begin position="1"/>
        <end position="25"/>
    </location>
</feature>
<evidence type="ECO:0000259" key="8">
    <source>
        <dbReference type="PROSITE" id="PS51686"/>
    </source>
</evidence>
<proteinExistence type="inferred from homology"/>
<dbReference type="PROSITE" id="PS01153">
    <property type="entry name" value="NOL1_NOP2_SUN"/>
    <property type="match status" value="1"/>
</dbReference>
<dbReference type="PANTHER" id="PTHR22807:SF53">
    <property type="entry name" value="RIBOSOMAL RNA SMALL SUBUNIT METHYLTRANSFERASE B-RELATED"/>
    <property type="match status" value="1"/>
</dbReference>
<dbReference type="InterPro" id="IPR049560">
    <property type="entry name" value="MeTrfase_RsmB-F_NOP2_cat"/>
</dbReference>
<feature type="active site" description="Nucleophile" evidence="6">
    <location>
        <position position="389"/>
    </location>
</feature>
<evidence type="ECO:0000256" key="4">
    <source>
        <dbReference type="ARBA" id="ARBA00022691"/>
    </source>
</evidence>
<feature type="domain" description="SAM-dependent MTase RsmB/NOP-type" evidence="8">
    <location>
        <begin position="246"/>
        <end position="447"/>
    </location>
</feature>
<dbReference type="Pfam" id="PF01189">
    <property type="entry name" value="Methyltr_RsmB-F"/>
    <property type="match status" value="1"/>
</dbReference>
<dbReference type="Pfam" id="PF01029">
    <property type="entry name" value="NusB"/>
    <property type="match status" value="1"/>
</dbReference>
<dbReference type="PROSITE" id="PS51686">
    <property type="entry name" value="SAM_MT_RSMB_NOP"/>
    <property type="match status" value="1"/>
</dbReference>
<evidence type="ECO:0000256" key="6">
    <source>
        <dbReference type="PROSITE-ProRule" id="PRU01023"/>
    </source>
</evidence>
<dbReference type="SUPFAM" id="SSF48013">
    <property type="entry name" value="NusB-like"/>
    <property type="match status" value="1"/>
</dbReference>
<keyword evidence="3 6" id="KW-0808">Transferase</keyword>
<keyword evidence="2 6" id="KW-0489">Methyltransferase</keyword>
<dbReference type="KEGG" id="atq:GH723_08820"/>
<dbReference type="Gene3D" id="3.40.50.150">
    <property type="entry name" value="Vaccinia Virus protein VP39"/>
    <property type="match status" value="1"/>
</dbReference>
<evidence type="ECO:0000256" key="2">
    <source>
        <dbReference type="ARBA" id="ARBA00022603"/>
    </source>
</evidence>
<dbReference type="GO" id="GO:0006355">
    <property type="term" value="P:regulation of DNA-templated transcription"/>
    <property type="evidence" value="ECO:0007669"/>
    <property type="project" value="InterPro"/>
</dbReference>
<evidence type="ECO:0000256" key="5">
    <source>
        <dbReference type="ARBA" id="ARBA00022884"/>
    </source>
</evidence>
<feature type="region of interest" description="Disordered" evidence="7">
    <location>
        <begin position="1"/>
        <end position="75"/>
    </location>
</feature>
<dbReference type="Gene3D" id="1.10.940.10">
    <property type="entry name" value="NusB-like"/>
    <property type="match status" value="1"/>
</dbReference>
<dbReference type="AlphaFoldDB" id="A0A5Q2RHE9"/>
<dbReference type="GO" id="GO:0001510">
    <property type="term" value="P:RNA methylation"/>
    <property type="evidence" value="ECO:0007669"/>
    <property type="project" value="InterPro"/>
</dbReference>
<protein>
    <submittedName>
        <fullName evidence="9">Methyltransferase domain-containing protein</fullName>
    </submittedName>
</protein>
<evidence type="ECO:0000313" key="10">
    <source>
        <dbReference type="Proteomes" id="UP000334019"/>
    </source>
</evidence>
<evidence type="ECO:0000256" key="1">
    <source>
        <dbReference type="ARBA" id="ARBA00007494"/>
    </source>
</evidence>
<dbReference type="InterPro" id="IPR023267">
    <property type="entry name" value="RCMT"/>
</dbReference>
<reference evidence="9 10" key="1">
    <citation type="submission" date="2019-11" db="EMBL/GenBank/DDBJ databases">
        <authorList>
            <person name="He Y."/>
        </authorList>
    </citation>
    <scope>NUCLEOTIDE SEQUENCE [LARGE SCALE GENOMIC DNA]</scope>
    <source>
        <strain evidence="9 10">SCSIO 58843</strain>
    </source>
</reference>
<dbReference type="SUPFAM" id="SSF53335">
    <property type="entry name" value="S-adenosyl-L-methionine-dependent methyltransferases"/>
    <property type="match status" value="1"/>
</dbReference>